<protein>
    <recommendedName>
        <fullName evidence="1">DNA circulation N-terminal domain-containing protein</fullName>
    </recommendedName>
</protein>
<evidence type="ECO:0000259" key="1">
    <source>
        <dbReference type="Pfam" id="PF07157"/>
    </source>
</evidence>
<dbReference type="Proteomes" id="UP000092528">
    <property type="component" value="Chromosome 1"/>
</dbReference>
<name>A0A1C7F8K6_9VIBR</name>
<feature type="domain" description="DNA circulation N-terminal" evidence="1">
    <location>
        <begin position="6"/>
        <end position="90"/>
    </location>
</feature>
<reference evidence="2 3" key="1">
    <citation type="submission" date="2016-07" db="EMBL/GenBank/DDBJ databases">
        <title>Genome sequencing of Vibrio scophthalmi strain VS-05, an isolated from Paralichthys olivaceus.</title>
        <authorList>
            <person name="Han H.-J."/>
        </authorList>
    </citation>
    <scope>NUCLEOTIDE SEQUENCE [LARGE SCALE GENOMIC DNA]</scope>
    <source>
        <strain evidence="2 3">VS-05</strain>
    </source>
</reference>
<dbReference type="Pfam" id="PF07157">
    <property type="entry name" value="DNA_circ_N"/>
    <property type="match status" value="1"/>
</dbReference>
<dbReference type="EMBL" id="CP016414">
    <property type="protein sequence ID" value="ANU36272.1"/>
    <property type="molecule type" value="Genomic_DNA"/>
</dbReference>
<dbReference type="PATRIC" id="fig|45658.7.peg.1115"/>
<evidence type="ECO:0000313" key="2">
    <source>
        <dbReference type="EMBL" id="ANU36272.1"/>
    </source>
</evidence>
<dbReference type="AlphaFoldDB" id="A0A1C7F8K6"/>
<gene>
    <name evidence="2" type="ORF">VSVS05_01145</name>
</gene>
<keyword evidence="3" id="KW-1185">Reference proteome</keyword>
<proteinExistence type="predicted"/>
<dbReference type="InterPro" id="IPR009826">
    <property type="entry name" value="DNA_circ_N"/>
</dbReference>
<accession>A0A1C7F8K6</accession>
<sequence>MWERQYEHGRWNGHKLNILSTAIDGGKRLHVSEIPYADLPHIKVMGSKARNINLEVIFVGPSSLVDSNACISNLEESPKGELEHPWLGELPLVFNTFSQSINTKRGVVVLSLTFLRAGITPTIAAPTVVRSKEQARIVEQFSAKSFSHDVQAMDVAEINQTQNDASQALNVLVDITSRLNLTDDTLQSINHAINEALSAVSSLSNQPAEFANLFSAAVDAVANGVQSEPSSASEAVDNSRNAQTLLLGQVKDKPTSNHHNLQMVTAAVKVSKDIAELEKEERFDVTTTTKQPAIIQSDLAALVSGVDDRINDVTSVSTMESMALFDSLVVLKSNVQKQHDKVIAGRTPHRTLQAPRFKPALVVAHDEYTKEKVVTAINSLQHPLFMRGDIAVRDA</sequence>
<dbReference type="RefSeq" id="WP_065545258.1">
    <property type="nucleotide sequence ID" value="NZ_CP016414.1"/>
</dbReference>
<evidence type="ECO:0000313" key="3">
    <source>
        <dbReference type="Proteomes" id="UP000092528"/>
    </source>
</evidence>
<organism evidence="2 3">
    <name type="scientific">Vibrio scophthalmi</name>
    <dbReference type="NCBI Taxonomy" id="45658"/>
    <lineage>
        <taxon>Bacteria</taxon>
        <taxon>Pseudomonadati</taxon>
        <taxon>Pseudomonadota</taxon>
        <taxon>Gammaproteobacteria</taxon>
        <taxon>Vibrionales</taxon>
        <taxon>Vibrionaceae</taxon>
        <taxon>Vibrio</taxon>
    </lineage>
</organism>